<gene>
    <name evidence="1" type="ORF">CLUMA_CG010529</name>
</gene>
<organism evidence="1 2">
    <name type="scientific">Clunio marinus</name>
    <dbReference type="NCBI Taxonomy" id="568069"/>
    <lineage>
        <taxon>Eukaryota</taxon>
        <taxon>Metazoa</taxon>
        <taxon>Ecdysozoa</taxon>
        <taxon>Arthropoda</taxon>
        <taxon>Hexapoda</taxon>
        <taxon>Insecta</taxon>
        <taxon>Pterygota</taxon>
        <taxon>Neoptera</taxon>
        <taxon>Endopterygota</taxon>
        <taxon>Diptera</taxon>
        <taxon>Nematocera</taxon>
        <taxon>Chironomoidea</taxon>
        <taxon>Chironomidae</taxon>
        <taxon>Clunio</taxon>
    </lineage>
</organism>
<evidence type="ECO:0000313" key="1">
    <source>
        <dbReference type="EMBL" id="CRK97132.1"/>
    </source>
</evidence>
<name>A0A1J1IC48_9DIPT</name>
<dbReference type="EMBL" id="CVRI01000047">
    <property type="protein sequence ID" value="CRK97132.1"/>
    <property type="molecule type" value="Genomic_DNA"/>
</dbReference>
<sequence>MLNKWFRGNKILYRSVTSTEVTNNFVCQNQFLNFIQQRITLRDMILKIGWILPQVTVTNGQIFCRCEINHLRIFHEQ</sequence>
<reference evidence="1 2" key="1">
    <citation type="submission" date="2015-04" db="EMBL/GenBank/DDBJ databases">
        <authorList>
            <person name="Syromyatnikov M.Y."/>
            <person name="Popov V.N."/>
        </authorList>
    </citation>
    <scope>NUCLEOTIDE SEQUENCE [LARGE SCALE GENOMIC DNA]</scope>
</reference>
<evidence type="ECO:0000313" key="2">
    <source>
        <dbReference type="Proteomes" id="UP000183832"/>
    </source>
</evidence>
<protein>
    <submittedName>
        <fullName evidence="1">CLUMA_CG010529, isoform A</fullName>
    </submittedName>
</protein>
<dbReference type="Proteomes" id="UP000183832">
    <property type="component" value="Unassembled WGS sequence"/>
</dbReference>
<accession>A0A1J1IC48</accession>
<proteinExistence type="predicted"/>
<dbReference type="AlphaFoldDB" id="A0A1J1IC48"/>
<keyword evidence="2" id="KW-1185">Reference proteome</keyword>